<dbReference type="EMBL" id="GEEE01017863">
    <property type="protein sequence ID" value="JAP45362.1"/>
    <property type="molecule type" value="Transcribed_RNA"/>
</dbReference>
<feature type="region of interest" description="Disordered" evidence="1">
    <location>
        <begin position="233"/>
        <end position="255"/>
    </location>
</feature>
<feature type="compositionally biased region" description="Polar residues" evidence="1">
    <location>
        <begin position="241"/>
        <end position="252"/>
    </location>
</feature>
<feature type="region of interest" description="Disordered" evidence="1">
    <location>
        <begin position="535"/>
        <end position="556"/>
    </location>
</feature>
<feature type="compositionally biased region" description="Polar residues" evidence="1">
    <location>
        <begin position="459"/>
        <end position="478"/>
    </location>
</feature>
<feature type="region of interest" description="Disordered" evidence="1">
    <location>
        <begin position="370"/>
        <end position="490"/>
    </location>
</feature>
<protein>
    <submittedName>
        <fullName evidence="2">Reticulocyte-binding protein 2 homolog a</fullName>
    </submittedName>
</protein>
<feature type="compositionally biased region" description="Polar residues" evidence="1">
    <location>
        <begin position="18"/>
        <end position="28"/>
    </location>
</feature>
<name>A0A0X3NWU3_SCHSO</name>
<evidence type="ECO:0000256" key="1">
    <source>
        <dbReference type="SAM" id="MobiDB-lite"/>
    </source>
</evidence>
<dbReference type="EMBL" id="GEEE01019392">
    <property type="protein sequence ID" value="JAP43833.1"/>
    <property type="molecule type" value="Transcribed_RNA"/>
</dbReference>
<dbReference type="AlphaFoldDB" id="A0A0X3NWU3"/>
<proteinExistence type="predicted"/>
<gene>
    <name evidence="2" type="primary">RBP2A</name>
    <name evidence="2" type="ORF">TR128190</name>
</gene>
<evidence type="ECO:0000313" key="2">
    <source>
        <dbReference type="EMBL" id="JAP43833.1"/>
    </source>
</evidence>
<feature type="compositionally biased region" description="Basic and acidic residues" evidence="1">
    <location>
        <begin position="541"/>
        <end position="550"/>
    </location>
</feature>
<feature type="region of interest" description="Disordered" evidence="1">
    <location>
        <begin position="1"/>
        <end position="113"/>
    </location>
</feature>
<feature type="compositionally biased region" description="Low complexity" evidence="1">
    <location>
        <begin position="415"/>
        <end position="426"/>
    </location>
</feature>
<feature type="compositionally biased region" description="Polar residues" evidence="1">
    <location>
        <begin position="132"/>
        <end position="142"/>
    </location>
</feature>
<sequence length="651" mass="73253">MYNQDNEPPSALPPMPSIKNNIPSTAIRIQSVESEEAVESATYSSEFEDDDENADDCEVDIRLRSGPADGCTSSKSACSSVKENSYGADFQTSSGSSASATEERQRANTGYVVTPQMNRAVACLSPVEDAWRTTSGTRQQQKGRCPPSPVGQAESRELAEKPPVYQVSSETASIVIHARENLSSLTSVDEHSGISNKDEQHYMKDLAGDGFNPDGNIKEGSICVLNEVRDVEENSTRQRKISTASWTASEPTNPREFQYEALSEDEDDEEAELLRRRVAELNAALALEPPIERSRPPQASRVAFKESLVDFEVSFPPDELQSEAEEASSQALHCLPVPVSVSTAEQMQLEEQSMEKGAMKFAKVQSVCSSEAPSLGPPEIITRTPPASLESSYRKKPSMKNGRGEAVSEMGNTKDAATSASISVSISKKDVGRTRRISHSGDVGRHAERPVPVSPKVRPNSSSLSLQKAKTPRSSAKTSIGKRKEQEEELEKARLMTEERRRMNEKVMQEWLLQKEREETERKYRQKAIDRYNAEQQQIKAAEEEKRRQESFQTWLHQKEMQRNWERLLKEREEEEKRQAQENRSREASEQAFKEWLRRKNREAQQRARESKERRRIGQAILLQRQRSGAVIRALQRANAGNLFFDVDPDF</sequence>
<accession>A0A0X3NWU3</accession>
<feature type="region of interest" description="Disordered" evidence="1">
    <location>
        <begin position="131"/>
        <end position="167"/>
    </location>
</feature>
<feature type="compositionally biased region" description="Polar residues" evidence="1">
    <location>
        <begin position="71"/>
        <end position="83"/>
    </location>
</feature>
<organism evidence="2">
    <name type="scientific">Schistocephalus solidus</name>
    <name type="common">Tapeworm</name>
    <dbReference type="NCBI Taxonomy" id="70667"/>
    <lineage>
        <taxon>Eukaryota</taxon>
        <taxon>Metazoa</taxon>
        <taxon>Spiralia</taxon>
        <taxon>Lophotrochozoa</taxon>
        <taxon>Platyhelminthes</taxon>
        <taxon>Cestoda</taxon>
        <taxon>Eucestoda</taxon>
        <taxon>Diphyllobothriidea</taxon>
        <taxon>Diphyllobothriidae</taxon>
        <taxon>Schistocephalus</taxon>
    </lineage>
</organism>
<feature type="region of interest" description="Disordered" evidence="1">
    <location>
        <begin position="572"/>
        <end position="613"/>
    </location>
</feature>
<feature type="compositionally biased region" description="Acidic residues" evidence="1">
    <location>
        <begin position="46"/>
        <end position="58"/>
    </location>
</feature>
<reference evidence="2" key="1">
    <citation type="submission" date="2016-01" db="EMBL/GenBank/DDBJ databases">
        <title>Reference transcriptome for the parasite Schistocephalus solidus: insights into the molecular evolution of parasitism.</title>
        <authorList>
            <person name="Hebert F.O."/>
            <person name="Grambauer S."/>
            <person name="Barber I."/>
            <person name="Landry C.R."/>
            <person name="Aubin-Horth N."/>
        </authorList>
    </citation>
    <scope>NUCLEOTIDE SEQUENCE</scope>
</reference>